<evidence type="ECO:0000256" key="2">
    <source>
        <dbReference type="ARBA" id="ARBA00022670"/>
    </source>
</evidence>
<evidence type="ECO:0000259" key="8">
    <source>
        <dbReference type="PROSITE" id="PS50106"/>
    </source>
</evidence>
<keyword evidence="10" id="KW-1185">Reference proteome</keyword>
<keyword evidence="3 5" id="KW-0378">Hydrolase</keyword>
<feature type="domain" description="PDZ" evidence="8">
    <location>
        <begin position="180"/>
        <end position="248"/>
    </location>
</feature>
<proteinExistence type="inferred from homology"/>
<dbReference type="Pfam" id="PF13180">
    <property type="entry name" value="PDZ_2"/>
    <property type="match status" value="1"/>
</dbReference>
<dbReference type="PANTHER" id="PTHR32060">
    <property type="entry name" value="TAIL-SPECIFIC PROTEASE"/>
    <property type="match status" value="1"/>
</dbReference>
<feature type="compositionally biased region" description="Pro residues" evidence="6">
    <location>
        <begin position="38"/>
        <end position="58"/>
    </location>
</feature>
<dbReference type="SUPFAM" id="SSF50156">
    <property type="entry name" value="PDZ domain-like"/>
    <property type="match status" value="1"/>
</dbReference>
<dbReference type="RefSeq" id="WP_200346808.1">
    <property type="nucleotide sequence ID" value="NZ_NRSJ01000024.1"/>
</dbReference>
<keyword evidence="2 5" id="KW-0645">Protease</keyword>
<evidence type="ECO:0000256" key="4">
    <source>
        <dbReference type="ARBA" id="ARBA00022825"/>
    </source>
</evidence>
<evidence type="ECO:0000313" key="10">
    <source>
        <dbReference type="Proteomes" id="UP001296776"/>
    </source>
</evidence>
<reference evidence="9" key="1">
    <citation type="submission" date="2017-08" db="EMBL/GenBank/DDBJ databases">
        <authorList>
            <person name="Imhoff J.F."/>
            <person name="Rahn T."/>
            <person name="Kuenzel S."/>
            <person name="Neulinger S.C."/>
        </authorList>
    </citation>
    <scope>NUCLEOTIDE SEQUENCE</scope>
    <source>
        <strain evidence="9">DSM 11080</strain>
    </source>
</reference>
<dbReference type="Gene3D" id="3.30.750.44">
    <property type="match status" value="1"/>
</dbReference>
<dbReference type="Pfam" id="PF22694">
    <property type="entry name" value="CtpB_N-like"/>
    <property type="match status" value="1"/>
</dbReference>
<dbReference type="SMART" id="SM00245">
    <property type="entry name" value="TSPc"/>
    <property type="match status" value="1"/>
</dbReference>
<dbReference type="InterPro" id="IPR005151">
    <property type="entry name" value="Tail-specific_protease"/>
</dbReference>
<protein>
    <submittedName>
        <fullName evidence="9">Peptidase</fullName>
    </submittedName>
</protein>
<keyword evidence="4 5" id="KW-0720">Serine protease</keyword>
<dbReference type="FunFam" id="3.90.226.10:FF:000029">
    <property type="entry name" value="Peptidase, S41 family"/>
    <property type="match status" value="1"/>
</dbReference>
<dbReference type="InterPro" id="IPR036034">
    <property type="entry name" value="PDZ_sf"/>
</dbReference>
<evidence type="ECO:0000256" key="6">
    <source>
        <dbReference type="SAM" id="MobiDB-lite"/>
    </source>
</evidence>
<dbReference type="Proteomes" id="UP001296776">
    <property type="component" value="Unassembled WGS sequence"/>
</dbReference>
<dbReference type="AlphaFoldDB" id="A0AAJ0U5I7"/>
<dbReference type="GO" id="GO:0004175">
    <property type="term" value="F:endopeptidase activity"/>
    <property type="evidence" value="ECO:0007669"/>
    <property type="project" value="TreeGrafter"/>
</dbReference>
<accession>A0AAJ0U5I7</accession>
<dbReference type="InterPro" id="IPR004447">
    <property type="entry name" value="Peptidase_S41A"/>
</dbReference>
<evidence type="ECO:0000256" key="3">
    <source>
        <dbReference type="ARBA" id="ARBA00022801"/>
    </source>
</evidence>
<dbReference type="CDD" id="cd07560">
    <property type="entry name" value="Peptidase_S41_CPP"/>
    <property type="match status" value="1"/>
</dbReference>
<dbReference type="SMART" id="SM00228">
    <property type="entry name" value="PDZ"/>
    <property type="match status" value="1"/>
</dbReference>
<feature type="region of interest" description="Disordered" evidence="6">
    <location>
        <begin position="23"/>
        <end position="128"/>
    </location>
</feature>
<dbReference type="Pfam" id="PF03572">
    <property type="entry name" value="Peptidase_S41"/>
    <property type="match status" value="1"/>
</dbReference>
<dbReference type="InterPro" id="IPR029045">
    <property type="entry name" value="ClpP/crotonase-like_dom_sf"/>
</dbReference>
<dbReference type="GO" id="GO:0008236">
    <property type="term" value="F:serine-type peptidase activity"/>
    <property type="evidence" value="ECO:0007669"/>
    <property type="project" value="UniProtKB-KW"/>
</dbReference>
<dbReference type="GO" id="GO:0007165">
    <property type="term" value="P:signal transduction"/>
    <property type="evidence" value="ECO:0007669"/>
    <property type="project" value="TreeGrafter"/>
</dbReference>
<dbReference type="GO" id="GO:0006508">
    <property type="term" value="P:proteolysis"/>
    <property type="evidence" value="ECO:0007669"/>
    <property type="project" value="UniProtKB-KW"/>
</dbReference>
<comment type="similarity">
    <text evidence="1 5">Belongs to the peptidase S41A family.</text>
</comment>
<dbReference type="InterPro" id="IPR055210">
    <property type="entry name" value="CtpA/B_N"/>
</dbReference>
<dbReference type="Gene3D" id="3.90.226.10">
    <property type="entry name" value="2-enoyl-CoA Hydratase, Chain A, domain 1"/>
    <property type="match status" value="1"/>
</dbReference>
<sequence>MIDRQLALACLLSLISASIALAEPGQGGEAVPETDAPPAAPPAAPSPASPAASPPASPAAPAGSTETGPAESNELDGPPGAVPATVPPAVQPPPPGFRPTGTRPEPSIEEAQKAAQAALDEQDDPDGLPLKELRVFAEVFGRIKSDYVEQVKDRELLESAIRGMLAGLDPHSAYLEPEQYNDLRVGTSGEFGGLGIEVGMEDGFVKVIAPIDDTPAQRAGIQAGDLIVRIDDKPVKGLSLSEAVELMRGEPGSTIKLTLMRDSEAKPLQVEIERAVIKVASVKKRLLEPGFGYLRIANFQARTTDDLVKAVEALQQKNDGPLKGVVLDLRNNPGGVLNTAVGVSDAFLEDGLIVYTEGRMEDAKLEFHAGPNDVLDGAPLVVLVNGGSASASEIVAGALQDQRRALIMGNPTFGKGSVQTIIPVDNRTALKLTTARYFTPSGRSIQALGIEPDIILERGSLTLAAESDVAPLKEANLMRHLEDDRSQSDENDASASPDNPDQEAEQDQEQPLAAEDYQLSEALNVLKGLAILGQTPAAAAKAGVADADAEAAASSPAPESSSTP</sequence>
<organism evidence="9 10">
    <name type="scientific">Halochromatium glycolicum</name>
    <dbReference type="NCBI Taxonomy" id="85075"/>
    <lineage>
        <taxon>Bacteria</taxon>
        <taxon>Pseudomonadati</taxon>
        <taxon>Pseudomonadota</taxon>
        <taxon>Gammaproteobacteria</taxon>
        <taxon>Chromatiales</taxon>
        <taxon>Chromatiaceae</taxon>
        <taxon>Halochromatium</taxon>
    </lineage>
</organism>
<evidence type="ECO:0000313" key="9">
    <source>
        <dbReference type="EMBL" id="MBK1705587.1"/>
    </source>
</evidence>
<gene>
    <name evidence="9" type="ORF">CKO40_13745</name>
</gene>
<dbReference type="GO" id="GO:0030288">
    <property type="term" value="C:outer membrane-bounded periplasmic space"/>
    <property type="evidence" value="ECO:0007669"/>
    <property type="project" value="TreeGrafter"/>
</dbReference>
<dbReference type="InterPro" id="IPR001478">
    <property type="entry name" value="PDZ"/>
</dbReference>
<comment type="caution">
    <text evidence="9">The sequence shown here is derived from an EMBL/GenBank/DDBJ whole genome shotgun (WGS) entry which is preliminary data.</text>
</comment>
<feature type="signal peptide" evidence="7">
    <location>
        <begin position="1"/>
        <end position="22"/>
    </location>
</feature>
<dbReference type="EMBL" id="NRSJ01000024">
    <property type="protein sequence ID" value="MBK1705587.1"/>
    <property type="molecule type" value="Genomic_DNA"/>
</dbReference>
<dbReference type="PANTHER" id="PTHR32060:SF30">
    <property type="entry name" value="CARBOXY-TERMINAL PROCESSING PROTEASE CTPA"/>
    <property type="match status" value="1"/>
</dbReference>
<evidence type="ECO:0000256" key="5">
    <source>
        <dbReference type="RuleBase" id="RU004404"/>
    </source>
</evidence>
<dbReference type="Gene3D" id="2.30.42.10">
    <property type="match status" value="1"/>
</dbReference>
<dbReference type="CDD" id="cd06782">
    <property type="entry name" value="cpPDZ_CPP-like"/>
    <property type="match status" value="1"/>
</dbReference>
<dbReference type="PROSITE" id="PS50106">
    <property type="entry name" value="PDZ"/>
    <property type="match status" value="1"/>
</dbReference>
<keyword evidence="7" id="KW-0732">Signal</keyword>
<dbReference type="NCBIfam" id="TIGR00225">
    <property type="entry name" value="prc"/>
    <property type="match status" value="1"/>
</dbReference>
<dbReference type="SUPFAM" id="SSF52096">
    <property type="entry name" value="ClpP/crotonase"/>
    <property type="match status" value="1"/>
</dbReference>
<feature type="chain" id="PRO_5042555854" evidence="7">
    <location>
        <begin position="23"/>
        <end position="564"/>
    </location>
</feature>
<evidence type="ECO:0000256" key="7">
    <source>
        <dbReference type="SAM" id="SignalP"/>
    </source>
</evidence>
<reference evidence="9" key="2">
    <citation type="journal article" date="2020" name="Microorganisms">
        <title>Osmotic Adaptation and Compatible Solute Biosynthesis of Phototrophic Bacteria as Revealed from Genome Analyses.</title>
        <authorList>
            <person name="Imhoff J.F."/>
            <person name="Rahn T."/>
            <person name="Kunzel S."/>
            <person name="Keller A."/>
            <person name="Neulinger S.C."/>
        </authorList>
    </citation>
    <scope>NUCLEOTIDE SEQUENCE</scope>
    <source>
        <strain evidence="9">DSM 11080</strain>
    </source>
</reference>
<feature type="region of interest" description="Disordered" evidence="6">
    <location>
        <begin position="537"/>
        <end position="564"/>
    </location>
</feature>
<name>A0AAJ0U5I7_9GAMM</name>
<feature type="compositionally biased region" description="Pro residues" evidence="6">
    <location>
        <begin position="85"/>
        <end position="97"/>
    </location>
</feature>
<dbReference type="FunFam" id="2.30.42.10:FF:000063">
    <property type="entry name" value="Peptidase, S41 family"/>
    <property type="match status" value="1"/>
</dbReference>
<feature type="region of interest" description="Disordered" evidence="6">
    <location>
        <begin position="483"/>
        <end position="516"/>
    </location>
</feature>
<evidence type="ECO:0000256" key="1">
    <source>
        <dbReference type="ARBA" id="ARBA00009179"/>
    </source>
</evidence>